<organism evidence="4 5">
    <name type="scientific">Allobranchiibius huperziae</name>
    <dbReference type="NCBI Taxonomy" id="1874116"/>
    <lineage>
        <taxon>Bacteria</taxon>
        <taxon>Bacillati</taxon>
        <taxon>Actinomycetota</taxon>
        <taxon>Actinomycetes</taxon>
        <taxon>Micrococcales</taxon>
        <taxon>Dermacoccaceae</taxon>
        <taxon>Allobranchiibius</taxon>
    </lineage>
</organism>
<dbReference type="RefSeq" id="WP_179480332.1">
    <property type="nucleotide sequence ID" value="NZ_JACCFW010000001.1"/>
</dbReference>
<dbReference type="PANTHER" id="PTHR30290">
    <property type="entry name" value="PERIPLASMIC BINDING COMPONENT OF ABC TRANSPORTER"/>
    <property type="match status" value="1"/>
</dbReference>
<dbReference type="Pfam" id="PF00496">
    <property type="entry name" value="SBP_bac_5"/>
    <property type="match status" value="1"/>
</dbReference>
<protein>
    <submittedName>
        <fullName evidence="4">Peptide/nickel transport system substrate-binding protein</fullName>
    </submittedName>
</protein>
<dbReference type="PROSITE" id="PS51257">
    <property type="entry name" value="PROKAR_LIPOPROTEIN"/>
    <property type="match status" value="1"/>
</dbReference>
<comment type="caution">
    <text evidence="4">The sequence shown here is derived from an EMBL/GenBank/DDBJ whole genome shotgun (WGS) entry which is preliminary data.</text>
</comment>
<gene>
    <name evidence="4" type="ORF">HNR15_001410</name>
</gene>
<evidence type="ECO:0000256" key="2">
    <source>
        <dbReference type="SAM" id="SignalP"/>
    </source>
</evidence>
<evidence type="ECO:0000313" key="4">
    <source>
        <dbReference type="EMBL" id="NYJ74447.1"/>
    </source>
</evidence>
<dbReference type="Gene3D" id="3.40.190.10">
    <property type="entry name" value="Periplasmic binding protein-like II"/>
    <property type="match status" value="1"/>
</dbReference>
<dbReference type="AlphaFoldDB" id="A0A853DCZ3"/>
<accession>A0A853DCZ3</accession>
<dbReference type="GO" id="GO:0015833">
    <property type="term" value="P:peptide transport"/>
    <property type="evidence" value="ECO:0007669"/>
    <property type="project" value="TreeGrafter"/>
</dbReference>
<feature type="signal peptide" evidence="2">
    <location>
        <begin position="1"/>
        <end position="23"/>
    </location>
</feature>
<dbReference type="GO" id="GO:1904680">
    <property type="term" value="F:peptide transmembrane transporter activity"/>
    <property type="evidence" value="ECO:0007669"/>
    <property type="project" value="TreeGrafter"/>
</dbReference>
<evidence type="ECO:0000313" key="5">
    <source>
        <dbReference type="Proteomes" id="UP000571817"/>
    </source>
</evidence>
<keyword evidence="5" id="KW-1185">Reference proteome</keyword>
<feature type="domain" description="Solute-binding protein family 5" evidence="3">
    <location>
        <begin position="118"/>
        <end position="482"/>
    </location>
</feature>
<dbReference type="Proteomes" id="UP000571817">
    <property type="component" value="Unassembled WGS sequence"/>
</dbReference>
<dbReference type="InterPro" id="IPR000914">
    <property type="entry name" value="SBP_5_dom"/>
</dbReference>
<dbReference type="PANTHER" id="PTHR30290:SF65">
    <property type="entry name" value="MONOACYL PHOSPHATIDYLINOSITOL TETRAMANNOSIDE-BINDING PROTEIN LPQW-RELATED"/>
    <property type="match status" value="1"/>
</dbReference>
<dbReference type="SUPFAM" id="SSF53850">
    <property type="entry name" value="Periplasmic binding protein-like II"/>
    <property type="match status" value="1"/>
</dbReference>
<dbReference type="EMBL" id="JACCFW010000001">
    <property type="protein sequence ID" value="NYJ74447.1"/>
    <property type="molecule type" value="Genomic_DNA"/>
</dbReference>
<feature type="chain" id="PRO_5038406034" evidence="2">
    <location>
        <begin position="24"/>
        <end position="573"/>
    </location>
</feature>
<keyword evidence="2" id="KW-0732">Signal</keyword>
<dbReference type="Gene3D" id="3.10.105.10">
    <property type="entry name" value="Dipeptide-binding Protein, Domain 3"/>
    <property type="match status" value="1"/>
</dbReference>
<evidence type="ECO:0000256" key="1">
    <source>
        <dbReference type="SAM" id="MobiDB-lite"/>
    </source>
</evidence>
<name>A0A853DCZ3_9MICO</name>
<dbReference type="InterPro" id="IPR039424">
    <property type="entry name" value="SBP_5"/>
</dbReference>
<proteinExistence type="predicted"/>
<evidence type="ECO:0000259" key="3">
    <source>
        <dbReference type="Pfam" id="PF00496"/>
    </source>
</evidence>
<feature type="region of interest" description="Disordered" evidence="1">
    <location>
        <begin position="23"/>
        <end position="51"/>
    </location>
</feature>
<reference evidence="4 5" key="1">
    <citation type="submission" date="2020-07" db="EMBL/GenBank/DDBJ databases">
        <title>Sequencing the genomes of 1000 actinobacteria strains.</title>
        <authorList>
            <person name="Klenk H.-P."/>
        </authorList>
    </citation>
    <scope>NUCLEOTIDE SEQUENCE [LARGE SCALE GENOMIC DNA]</scope>
    <source>
        <strain evidence="4 5">DSM 29531</strain>
    </source>
</reference>
<feature type="compositionally biased region" description="Low complexity" evidence="1">
    <location>
        <begin position="31"/>
        <end position="51"/>
    </location>
</feature>
<sequence length="573" mass="61303">MRAKLTVATAMGVGLALSLSACGGSSGGGKSSSASGSGSKSSSASNGATSSLPPSAYTKAAYSSVKQGGTLTGEISQLPANYNNYQANGLLGDTQTIQNPITPAGGGFNFNPDGSYKINPDYIESAKIVTSSPTKIEVKLNPKGVWSDGKPITYMDEVNNWKALNNTNKKYEAATTSGWDQITAVTKGSSNYDYTVTFKTAYSDWVGYVYPALPSTVTDTPTNFNTTWATKQYPTNGPFVISKIDASAQVITETPNPRWWGRKPKLDKIVWRVIDQSSIGQSFVNKELDVVDTQANADVIKQASGRTDATLEKSGGLNWTQLTMNDSKPPFNDVNVRKAVAFGIDRTTFAKVVQKGLTVPPQTQGNGILMPGQKGYVDNFGNAYPYSTSKAEALLKQSGYTKGSDGYYAKNGQTLGFAILVPSGTPTNAQRAQLIQTFLKKIGIKVTLNTVPTAKYFSDYIQVGNYQASSFTWQGGLLPVSSSEPIYYPADGGSNYSKITGPNQGKLWAKALGDLNPTSRLKDIDAIDKDLTSYVAIIPLATSPLIWGVKKGIVNYGPTQFETIDWTQVGYSS</sequence>
<dbReference type="CDD" id="cd08501">
    <property type="entry name" value="PBP2_Lpqw"/>
    <property type="match status" value="1"/>
</dbReference>